<feature type="transmembrane region" description="Helical" evidence="1">
    <location>
        <begin position="100"/>
        <end position="118"/>
    </location>
</feature>
<keyword evidence="1" id="KW-0812">Transmembrane</keyword>
<evidence type="ECO:0000256" key="1">
    <source>
        <dbReference type="SAM" id="Phobius"/>
    </source>
</evidence>
<feature type="transmembrane region" description="Helical" evidence="1">
    <location>
        <begin position="130"/>
        <end position="151"/>
    </location>
</feature>
<dbReference type="EMBL" id="BONQ01000204">
    <property type="protein sequence ID" value="GIG52932.1"/>
    <property type="molecule type" value="Genomic_DNA"/>
</dbReference>
<name>A0A919UET3_9ACTN</name>
<dbReference type="Proteomes" id="UP000660611">
    <property type="component" value="Unassembled WGS sequence"/>
</dbReference>
<dbReference type="PANTHER" id="PTHR48098:SF1">
    <property type="entry name" value="DIACYLGLYCEROL ACYLTRANSFERASE_MYCOLYLTRANSFERASE AG85A"/>
    <property type="match status" value="1"/>
</dbReference>
<dbReference type="SUPFAM" id="SSF53474">
    <property type="entry name" value="alpha/beta-Hydrolases"/>
    <property type="match status" value="1"/>
</dbReference>
<dbReference type="PANTHER" id="PTHR48098">
    <property type="entry name" value="ENTEROCHELIN ESTERASE-RELATED"/>
    <property type="match status" value="1"/>
</dbReference>
<gene>
    <name evidence="2" type="ORF">Dsi01nite_109730</name>
</gene>
<evidence type="ECO:0000313" key="3">
    <source>
        <dbReference type="Proteomes" id="UP000660611"/>
    </source>
</evidence>
<dbReference type="InterPro" id="IPR029058">
    <property type="entry name" value="AB_hydrolase_fold"/>
</dbReference>
<keyword evidence="3" id="KW-1185">Reference proteome</keyword>
<dbReference type="InterPro" id="IPR050583">
    <property type="entry name" value="Mycobacterial_A85_antigen"/>
</dbReference>
<reference evidence="2" key="1">
    <citation type="submission" date="2021-01" db="EMBL/GenBank/DDBJ databases">
        <title>Whole genome shotgun sequence of Dactylosporangium siamense NBRC 106093.</title>
        <authorList>
            <person name="Komaki H."/>
            <person name="Tamura T."/>
        </authorList>
    </citation>
    <scope>NUCLEOTIDE SEQUENCE</scope>
    <source>
        <strain evidence="2">NBRC 106093</strain>
    </source>
</reference>
<dbReference type="AlphaFoldDB" id="A0A919UET3"/>
<keyword evidence="1" id="KW-0472">Membrane</keyword>
<keyword evidence="1" id="KW-1133">Transmembrane helix</keyword>
<accession>A0A919UET3</accession>
<feature type="transmembrane region" description="Helical" evidence="1">
    <location>
        <begin position="40"/>
        <end position="57"/>
    </location>
</feature>
<dbReference type="Pfam" id="PF00756">
    <property type="entry name" value="Esterase"/>
    <property type="match status" value="1"/>
</dbReference>
<dbReference type="InterPro" id="IPR000801">
    <property type="entry name" value="Esterase-like"/>
</dbReference>
<protein>
    <submittedName>
        <fullName evidence="2">Membrane protein</fullName>
    </submittedName>
</protein>
<organism evidence="2 3">
    <name type="scientific">Dactylosporangium siamense</name>
    <dbReference type="NCBI Taxonomy" id="685454"/>
    <lineage>
        <taxon>Bacteria</taxon>
        <taxon>Bacillati</taxon>
        <taxon>Actinomycetota</taxon>
        <taxon>Actinomycetes</taxon>
        <taxon>Micromonosporales</taxon>
        <taxon>Micromonosporaceae</taxon>
        <taxon>Dactylosporangium</taxon>
    </lineage>
</organism>
<comment type="caution">
    <text evidence="2">The sequence shown here is derived from an EMBL/GenBank/DDBJ whole genome shotgun (WGS) entry which is preliminary data.</text>
</comment>
<dbReference type="GO" id="GO:0016747">
    <property type="term" value="F:acyltransferase activity, transferring groups other than amino-acyl groups"/>
    <property type="evidence" value="ECO:0007669"/>
    <property type="project" value="TreeGrafter"/>
</dbReference>
<dbReference type="Gene3D" id="3.40.50.1820">
    <property type="entry name" value="alpha/beta hydrolase"/>
    <property type="match status" value="1"/>
</dbReference>
<evidence type="ECO:0000313" key="2">
    <source>
        <dbReference type="EMBL" id="GIG52932.1"/>
    </source>
</evidence>
<proteinExistence type="predicted"/>
<sequence>MMWCTRKTTLTATVIVVLLAAVFAAHSGVFDDVPLLNPTVAHAVELLALAGLTGSWIRRDRRWLLRTLPLLLASATALTAATVVLLRLTDTVRDRYPPMFDLWFAAIVAAVLGIPLALPRPGVIRRITAVAAVPLTLAGGLLFVNQIYAVWPNVGDLLDHTGALSGGDLERTLRGTSPDARAEGVLGAFDMPATDSHFAHRPGYVYLPPAYFTAPRPDLPVLLVLAGVPGWTSQWPEAGQAVTTDATYAAEHHGIAPVLVFADQNGATYRDTECVDGQNGNAETFLTVDIPAFVTATLHLRHDPETWGVVGFSEGGTCAADLVIAHPDVYRHLVDLGGEPRPTLRNAQTTLQLYNGSVTDEEAHDPARLLATHHYDGVTAWFAAGADDLRGIATARELARSAATAGITSHEFTGSGGHNWHFASTAFARVLPPLGSDLSIR</sequence>
<dbReference type="RefSeq" id="WP_203854537.1">
    <property type="nucleotide sequence ID" value="NZ_BAAAVW010000044.1"/>
</dbReference>
<feature type="transmembrane region" description="Helical" evidence="1">
    <location>
        <begin position="69"/>
        <end position="88"/>
    </location>
</feature>